<keyword evidence="2 4" id="KW-0732">Signal</keyword>
<comment type="caution">
    <text evidence="6">The sequence shown here is derived from an EMBL/GenBank/DDBJ whole genome shotgun (WGS) entry which is preliminary data.</text>
</comment>
<reference evidence="6 7" key="1">
    <citation type="journal article" date="2021" name="BMC Genomics">
        <title>Datura genome reveals duplications of psychoactive alkaloid biosynthetic genes and high mutation rate following tissue culture.</title>
        <authorList>
            <person name="Rajewski A."/>
            <person name="Carter-House D."/>
            <person name="Stajich J."/>
            <person name="Litt A."/>
        </authorList>
    </citation>
    <scope>NUCLEOTIDE SEQUENCE [LARGE SCALE GENOMIC DNA]</scope>
    <source>
        <strain evidence="6">AR-01</strain>
    </source>
</reference>
<evidence type="ECO:0000313" key="6">
    <source>
        <dbReference type="EMBL" id="MCD7462280.1"/>
    </source>
</evidence>
<evidence type="ECO:0000313" key="7">
    <source>
        <dbReference type="Proteomes" id="UP000823775"/>
    </source>
</evidence>
<feature type="domain" description="Wall-associated receptor kinase galacturonan-binding" evidence="5">
    <location>
        <begin position="28"/>
        <end position="94"/>
    </location>
</feature>
<comment type="subcellular location">
    <subcellularLocation>
        <location evidence="1">Membrane</location>
        <topology evidence="1">Single-pass membrane protein</topology>
    </subcellularLocation>
</comment>
<dbReference type="PANTHER" id="PTHR33138">
    <property type="entry name" value="OS01G0690200 PROTEIN"/>
    <property type="match status" value="1"/>
</dbReference>
<evidence type="ECO:0000256" key="2">
    <source>
        <dbReference type="ARBA" id="ARBA00022729"/>
    </source>
</evidence>
<keyword evidence="7" id="KW-1185">Reference proteome</keyword>
<protein>
    <recommendedName>
        <fullName evidence="5">Wall-associated receptor kinase galacturonan-binding domain-containing protein</fullName>
    </recommendedName>
</protein>
<name>A0ABS8SU35_DATST</name>
<gene>
    <name evidence="6" type="ORF">HAX54_048169</name>
</gene>
<dbReference type="PANTHER" id="PTHR33138:SF30">
    <property type="entry name" value="LEAF RUST 10 DISEASE-RESISTANCE LOCUS RECEPTOR-LIKE PROTEIN KINASE-LIKE 2.7"/>
    <property type="match status" value="1"/>
</dbReference>
<dbReference type="Proteomes" id="UP000823775">
    <property type="component" value="Unassembled WGS sequence"/>
</dbReference>
<evidence type="ECO:0000256" key="1">
    <source>
        <dbReference type="ARBA" id="ARBA00004167"/>
    </source>
</evidence>
<dbReference type="EMBL" id="JACEIK010000791">
    <property type="protein sequence ID" value="MCD7462280.1"/>
    <property type="molecule type" value="Genomic_DNA"/>
</dbReference>
<sequence>MYGGAKFLTVLILLQLSEIAFAERNQQCVPSSCGHIHNISYPFRLKSDPKHCGLENYELSCEGDRTIFSYGHNESYHYVVQAINYDNSTVRLVDPDIREQALCSLSLPQHSRRQYDIGFTTWKYKPGRGHTEIVKKITIFSCPFAINSPVFAEITNCLNRSSYASNVSSDLFKGHTYATMDKFSPSDLEVGCSVDLTSLTSWHTEDANANISILSLHNALAYGFELSWFSDVYCDVCKFKGYDCEGENSRDVRCIDLGCKVYNFIFFRTWCGIVPWMLPIVGLIIAVRVVLFPLRICVSDNQITKKAFVVFSKLKVSCIGRTISCPFVPLCQHKEDD</sequence>
<dbReference type="InterPro" id="IPR025287">
    <property type="entry name" value="WAK_GUB"/>
</dbReference>
<feature type="transmembrane region" description="Helical" evidence="3">
    <location>
        <begin position="276"/>
        <end position="298"/>
    </location>
</feature>
<proteinExistence type="predicted"/>
<feature type="signal peptide" evidence="4">
    <location>
        <begin position="1"/>
        <end position="22"/>
    </location>
</feature>
<organism evidence="6 7">
    <name type="scientific">Datura stramonium</name>
    <name type="common">Jimsonweed</name>
    <name type="synonym">Common thornapple</name>
    <dbReference type="NCBI Taxonomy" id="4076"/>
    <lineage>
        <taxon>Eukaryota</taxon>
        <taxon>Viridiplantae</taxon>
        <taxon>Streptophyta</taxon>
        <taxon>Embryophyta</taxon>
        <taxon>Tracheophyta</taxon>
        <taxon>Spermatophyta</taxon>
        <taxon>Magnoliopsida</taxon>
        <taxon>eudicotyledons</taxon>
        <taxon>Gunneridae</taxon>
        <taxon>Pentapetalae</taxon>
        <taxon>asterids</taxon>
        <taxon>lamiids</taxon>
        <taxon>Solanales</taxon>
        <taxon>Solanaceae</taxon>
        <taxon>Solanoideae</taxon>
        <taxon>Datureae</taxon>
        <taxon>Datura</taxon>
    </lineage>
</organism>
<evidence type="ECO:0000259" key="5">
    <source>
        <dbReference type="Pfam" id="PF13947"/>
    </source>
</evidence>
<evidence type="ECO:0000256" key="3">
    <source>
        <dbReference type="SAM" id="Phobius"/>
    </source>
</evidence>
<dbReference type="Pfam" id="PF13947">
    <property type="entry name" value="GUB_WAK_bind"/>
    <property type="match status" value="1"/>
</dbReference>
<evidence type="ECO:0000256" key="4">
    <source>
        <dbReference type="SAM" id="SignalP"/>
    </source>
</evidence>
<accession>A0ABS8SU35</accession>
<keyword evidence="3" id="KW-0812">Transmembrane</keyword>
<feature type="chain" id="PRO_5046505167" description="Wall-associated receptor kinase galacturonan-binding domain-containing protein" evidence="4">
    <location>
        <begin position="23"/>
        <end position="337"/>
    </location>
</feature>
<keyword evidence="3" id="KW-0472">Membrane</keyword>
<keyword evidence="3" id="KW-1133">Transmembrane helix</keyword>